<accession>A0ABV6K442</accession>
<evidence type="ECO:0000256" key="1">
    <source>
        <dbReference type="ARBA" id="ARBA00022741"/>
    </source>
</evidence>
<dbReference type="RefSeq" id="WP_137645279.1">
    <property type="nucleotide sequence ID" value="NZ_BAABRM010000016.1"/>
</dbReference>
<dbReference type="Gene3D" id="3.40.50.300">
    <property type="entry name" value="P-loop containing nucleotide triphosphate hydrolases"/>
    <property type="match status" value="1"/>
</dbReference>
<reference evidence="4 5" key="1">
    <citation type="submission" date="2024-09" db="EMBL/GenBank/DDBJ databases">
        <authorList>
            <person name="Sun Q."/>
            <person name="Mori K."/>
        </authorList>
    </citation>
    <scope>NUCLEOTIDE SEQUENCE [LARGE SCALE GENOMIC DNA]</scope>
    <source>
        <strain evidence="4 5">TBRC 4575</strain>
    </source>
</reference>
<dbReference type="GO" id="GO:0005524">
    <property type="term" value="F:ATP binding"/>
    <property type="evidence" value="ECO:0007669"/>
    <property type="project" value="UniProtKB-KW"/>
</dbReference>
<organism evidence="4 5">
    <name type="scientific">Lactiplantibacillus plajomi</name>
    <dbReference type="NCBI Taxonomy" id="1457217"/>
    <lineage>
        <taxon>Bacteria</taxon>
        <taxon>Bacillati</taxon>
        <taxon>Bacillota</taxon>
        <taxon>Bacilli</taxon>
        <taxon>Lactobacillales</taxon>
        <taxon>Lactobacillaceae</taxon>
        <taxon>Lactiplantibacillus</taxon>
    </lineage>
</organism>
<comment type="caution">
    <text evidence="4">The sequence shown here is derived from an EMBL/GenBank/DDBJ whole genome shotgun (WGS) entry which is preliminary data.</text>
</comment>
<dbReference type="PROSITE" id="PS50893">
    <property type="entry name" value="ABC_TRANSPORTER_2"/>
    <property type="match status" value="1"/>
</dbReference>
<sequence length="292" mass="32120">MSIEIKGVHQAFHGKVVLDNLNLTIEPNKIYGLLGRNGAGKSTLLNIISDRVPARSGAVTMDGQSVHENNAALGNLYLMSEVNLYPPRNKVDQLFKKTANFYGGFDTAYAHRLAGEFGLDLNARFGKLSTGYRSIFKLIIALCVPVDYVFLDEPVLGLDANHRDLFYQELLSAYGERPRTFVISTHLIEEVANLIEHVFVLDDHRIIINGDVSDVLAKAYAISGPQADVDRYTAGLNIIGADHLAGIAVTYVYGTLDNSRPIPDTVQVANQDLQKLFINLTNTTKEVSTNVN</sequence>
<evidence type="ECO:0000256" key="2">
    <source>
        <dbReference type="ARBA" id="ARBA00022840"/>
    </source>
</evidence>
<dbReference type="InterPro" id="IPR003593">
    <property type="entry name" value="AAA+_ATPase"/>
</dbReference>
<keyword evidence="5" id="KW-1185">Reference proteome</keyword>
<keyword evidence="2 4" id="KW-0067">ATP-binding</keyword>
<evidence type="ECO:0000313" key="4">
    <source>
        <dbReference type="EMBL" id="MFC0424171.1"/>
    </source>
</evidence>
<dbReference type="PANTHER" id="PTHR43158">
    <property type="entry name" value="SKFA PEPTIDE EXPORT ATP-BINDING PROTEIN SKFE"/>
    <property type="match status" value="1"/>
</dbReference>
<dbReference type="PANTHER" id="PTHR43158:SF5">
    <property type="entry name" value="ABC TRANSPORTER, ATP-BINDING PROTEIN"/>
    <property type="match status" value="1"/>
</dbReference>
<protein>
    <submittedName>
        <fullName evidence="4">ATP-binding cassette domain-containing protein</fullName>
    </submittedName>
</protein>
<evidence type="ECO:0000259" key="3">
    <source>
        <dbReference type="PROSITE" id="PS50893"/>
    </source>
</evidence>
<dbReference type="InterPro" id="IPR003439">
    <property type="entry name" value="ABC_transporter-like_ATP-bd"/>
</dbReference>
<proteinExistence type="predicted"/>
<feature type="domain" description="ABC transporter" evidence="3">
    <location>
        <begin position="3"/>
        <end position="228"/>
    </location>
</feature>
<name>A0ABV6K442_9LACO</name>
<dbReference type="EMBL" id="JBHLUK010000067">
    <property type="protein sequence ID" value="MFC0424171.1"/>
    <property type="molecule type" value="Genomic_DNA"/>
</dbReference>
<dbReference type="SMART" id="SM00382">
    <property type="entry name" value="AAA"/>
    <property type="match status" value="1"/>
</dbReference>
<dbReference type="Pfam" id="PF00005">
    <property type="entry name" value="ABC_tran"/>
    <property type="match status" value="1"/>
</dbReference>
<keyword evidence="1" id="KW-0547">Nucleotide-binding</keyword>
<gene>
    <name evidence="4" type="ORF">ACFFGS_08580</name>
</gene>
<dbReference type="SUPFAM" id="SSF52540">
    <property type="entry name" value="P-loop containing nucleoside triphosphate hydrolases"/>
    <property type="match status" value="1"/>
</dbReference>
<evidence type="ECO:0000313" key="5">
    <source>
        <dbReference type="Proteomes" id="UP001589855"/>
    </source>
</evidence>
<dbReference type="Proteomes" id="UP001589855">
    <property type="component" value="Unassembled WGS sequence"/>
</dbReference>
<dbReference type="InterPro" id="IPR027417">
    <property type="entry name" value="P-loop_NTPase"/>
</dbReference>